<keyword evidence="7" id="KW-1185">Reference proteome</keyword>
<dbReference type="STRING" id="1890683.A0A427YKN4"/>
<feature type="active site" description="Charge relay system" evidence="3">
    <location>
        <position position="205"/>
    </location>
</feature>
<dbReference type="EMBL" id="RSCD01000007">
    <property type="protein sequence ID" value="RSH91662.1"/>
    <property type="molecule type" value="Genomic_DNA"/>
</dbReference>
<feature type="binding site" evidence="4">
    <location>
        <begin position="226"/>
        <end position="229"/>
    </location>
    <ligand>
        <name>substrate</name>
    </ligand>
</feature>
<reference evidence="6 7" key="1">
    <citation type="submission" date="2018-11" db="EMBL/GenBank/DDBJ databases">
        <title>Genome sequence of Saitozyma podzolica DSM 27192.</title>
        <authorList>
            <person name="Aliyu H."/>
            <person name="Gorte O."/>
            <person name="Ochsenreither K."/>
        </authorList>
    </citation>
    <scope>NUCLEOTIDE SEQUENCE [LARGE SCALE GENOMIC DNA]</scope>
    <source>
        <strain evidence="6 7">DSM 27192</strain>
    </source>
</reference>
<dbReference type="AlphaFoldDB" id="A0A427YKN4"/>
<organism evidence="6 7">
    <name type="scientific">Saitozyma podzolica</name>
    <dbReference type="NCBI Taxonomy" id="1890683"/>
    <lineage>
        <taxon>Eukaryota</taxon>
        <taxon>Fungi</taxon>
        <taxon>Dikarya</taxon>
        <taxon>Basidiomycota</taxon>
        <taxon>Agaricomycotina</taxon>
        <taxon>Tremellomycetes</taxon>
        <taxon>Tremellales</taxon>
        <taxon>Trimorphomycetaceae</taxon>
        <taxon>Saitozyma</taxon>
    </lineage>
</organism>
<dbReference type="PIRSF" id="PIRSF001221">
    <property type="entry name" value="Amidase_fungi"/>
    <property type="match status" value="1"/>
</dbReference>
<keyword evidence="2" id="KW-0378">Hydrolase</keyword>
<dbReference type="InterPro" id="IPR023631">
    <property type="entry name" value="Amidase_dom"/>
</dbReference>
<feature type="domain" description="Amidase" evidence="5">
    <location>
        <begin position="75"/>
        <end position="527"/>
    </location>
</feature>
<proteinExistence type="inferred from homology"/>
<evidence type="ECO:0000313" key="6">
    <source>
        <dbReference type="EMBL" id="RSH91662.1"/>
    </source>
</evidence>
<evidence type="ECO:0000256" key="1">
    <source>
        <dbReference type="ARBA" id="ARBA00009199"/>
    </source>
</evidence>
<evidence type="ECO:0000256" key="4">
    <source>
        <dbReference type="PIRSR" id="PIRSR001221-2"/>
    </source>
</evidence>
<dbReference type="Pfam" id="PF01425">
    <property type="entry name" value="Amidase"/>
    <property type="match status" value="1"/>
</dbReference>
<dbReference type="PANTHER" id="PTHR46072:SF4">
    <property type="entry name" value="AMIDASE C550.07-RELATED"/>
    <property type="match status" value="1"/>
</dbReference>
<evidence type="ECO:0000256" key="3">
    <source>
        <dbReference type="PIRSR" id="PIRSR001221-1"/>
    </source>
</evidence>
<dbReference type="Gene3D" id="3.90.1300.10">
    <property type="entry name" value="Amidase signature (AS) domain"/>
    <property type="match status" value="1"/>
</dbReference>
<name>A0A427YKN4_9TREE</name>
<protein>
    <recommendedName>
        <fullName evidence="5">Amidase domain-containing protein</fullName>
    </recommendedName>
</protein>
<sequence>MTSSGLQAKAAQLIAARDAQVTPDYRFPPSSPFPLDVSDLYRSSGFLSARQIDIVSHYATSLSEAIAKRTYTAVEVTEAFCRSAALAQETTNCLAWFAPKEALEAAKGLDEAMQKTGRPVGPLHGVPISVKDFINVKGYPQSAGHIASAGLVPDQDAHIVAILRRAGAVFIAKTTQPQSIMHLETTSFYGVTRCPYNTNLTAGGSSGGEGALIGARGSILGLTTDVGGSTRGPAANNGLWGFKPSSKRLPRGGIVGVTSVSRIAGCIGPAAHSLRDLELLVRIVLSAEPWKRDVTLVPMPWRDVDARGVGAGCEGWSGEGGRLRVGIMWEDGVVRPVRPTRRALEGMVDNLRDHSWVELVDFTPEFVAEIWKITVQLYYIDGGKKLREALGEEQMYPLTEWIVSQCHELSNDEVTTLVNRRNALRQRYLDLFQSLRLDVILCPASPGPALPFHTTRYWSYTSLFNFLDWPALVFPTGKRVTLNDRDDHLAPRNEDEKHLYRTYSPETCIGAPIGLQLAAPRWHDERIVAAAKIIKEVLPVEAD</sequence>
<evidence type="ECO:0000313" key="7">
    <source>
        <dbReference type="Proteomes" id="UP000279259"/>
    </source>
</evidence>
<dbReference type="GO" id="GO:0016787">
    <property type="term" value="F:hydrolase activity"/>
    <property type="evidence" value="ECO:0007669"/>
    <property type="project" value="UniProtKB-KW"/>
</dbReference>
<dbReference type="PANTHER" id="PTHR46072">
    <property type="entry name" value="AMIDASE-RELATED-RELATED"/>
    <property type="match status" value="1"/>
</dbReference>
<comment type="caution">
    <text evidence="6">The sequence shown here is derived from an EMBL/GenBank/DDBJ whole genome shotgun (WGS) entry which is preliminary data.</text>
</comment>
<dbReference type="SUPFAM" id="SSF75304">
    <property type="entry name" value="Amidase signature (AS) enzymes"/>
    <property type="match status" value="1"/>
</dbReference>
<accession>A0A427YKN4</accession>
<comment type="similarity">
    <text evidence="1">Belongs to the amidase family.</text>
</comment>
<feature type="active site" description="Charge relay system" evidence="3">
    <location>
        <position position="131"/>
    </location>
</feature>
<feature type="binding site" evidence="4">
    <location>
        <position position="205"/>
    </location>
    <ligand>
        <name>substrate</name>
    </ligand>
</feature>
<dbReference type="InterPro" id="IPR036928">
    <property type="entry name" value="AS_sf"/>
</dbReference>
<feature type="active site" description="Acyl-ester intermediate" evidence="3">
    <location>
        <position position="229"/>
    </location>
</feature>
<dbReference type="OrthoDB" id="6428749at2759"/>
<feature type="binding site" evidence="4">
    <location>
        <position position="180"/>
    </location>
    <ligand>
        <name>substrate</name>
    </ligand>
</feature>
<gene>
    <name evidence="6" type="ORF">EHS25_009031</name>
</gene>
<evidence type="ECO:0000256" key="2">
    <source>
        <dbReference type="ARBA" id="ARBA00022801"/>
    </source>
</evidence>
<evidence type="ECO:0000259" key="5">
    <source>
        <dbReference type="Pfam" id="PF01425"/>
    </source>
</evidence>
<dbReference type="Proteomes" id="UP000279259">
    <property type="component" value="Unassembled WGS sequence"/>
</dbReference>